<dbReference type="EMBL" id="NPBY01000014">
    <property type="protein sequence ID" value="PAD78998.1"/>
    <property type="molecule type" value="Genomic_DNA"/>
</dbReference>
<dbReference type="SMART" id="SM00342">
    <property type="entry name" value="HTH_ARAC"/>
    <property type="match status" value="1"/>
</dbReference>
<evidence type="ECO:0000313" key="7">
    <source>
        <dbReference type="Proteomes" id="UP000215596"/>
    </source>
</evidence>
<dbReference type="Proteomes" id="UP000215596">
    <property type="component" value="Unassembled WGS sequence"/>
</dbReference>
<reference evidence="6 7" key="1">
    <citation type="submission" date="2017-07" db="EMBL/GenBank/DDBJ databases">
        <title>Isolation and whole genome analysis of endospore-forming bacteria from heroin.</title>
        <authorList>
            <person name="Kalinowski J."/>
            <person name="Ahrens B."/>
            <person name="Al-Dilaimi A."/>
            <person name="Winkler A."/>
            <person name="Wibberg D."/>
            <person name="Schleenbecker U."/>
            <person name="Ruckert C."/>
            <person name="Wolfel R."/>
            <person name="Grass G."/>
        </authorList>
    </citation>
    <scope>NUCLEOTIDE SEQUENCE [LARGE SCALE GENOMIC DNA]</scope>
    <source>
        <strain evidence="6 7">7537-G1</strain>
    </source>
</reference>
<dbReference type="PANTHER" id="PTHR43280">
    <property type="entry name" value="ARAC-FAMILY TRANSCRIPTIONAL REGULATOR"/>
    <property type="match status" value="1"/>
</dbReference>
<dbReference type="InterPro" id="IPR014710">
    <property type="entry name" value="RmlC-like_jellyroll"/>
</dbReference>
<dbReference type="OrthoDB" id="625043at2"/>
<name>A0A268F0T6_9BACL</name>
<dbReference type="Pfam" id="PF12833">
    <property type="entry name" value="HTH_18"/>
    <property type="match status" value="1"/>
</dbReference>
<keyword evidence="1" id="KW-0805">Transcription regulation</keyword>
<evidence type="ECO:0000313" key="6">
    <source>
        <dbReference type="EMBL" id="PAD78998.1"/>
    </source>
</evidence>
<dbReference type="PROSITE" id="PS01124">
    <property type="entry name" value="HTH_ARAC_FAMILY_2"/>
    <property type="match status" value="1"/>
</dbReference>
<protein>
    <submittedName>
        <fullName evidence="6">AraC family transcriptional regulator</fullName>
    </submittedName>
    <submittedName>
        <fullName evidence="5">Helix-turn-helix domain-containing protein</fullName>
    </submittedName>
</protein>
<evidence type="ECO:0000256" key="2">
    <source>
        <dbReference type="ARBA" id="ARBA00023125"/>
    </source>
</evidence>
<dbReference type="GO" id="GO:0043565">
    <property type="term" value="F:sequence-specific DNA binding"/>
    <property type="evidence" value="ECO:0007669"/>
    <property type="project" value="InterPro"/>
</dbReference>
<dbReference type="AlphaFoldDB" id="A0A268F0T6"/>
<evidence type="ECO:0000256" key="3">
    <source>
        <dbReference type="ARBA" id="ARBA00023163"/>
    </source>
</evidence>
<keyword evidence="2" id="KW-0238">DNA-binding</keyword>
<dbReference type="InterPro" id="IPR009057">
    <property type="entry name" value="Homeodomain-like_sf"/>
</dbReference>
<organism evidence="6 7">
    <name type="scientific">Paenibacillus campinasensis</name>
    <dbReference type="NCBI Taxonomy" id="66347"/>
    <lineage>
        <taxon>Bacteria</taxon>
        <taxon>Bacillati</taxon>
        <taxon>Bacillota</taxon>
        <taxon>Bacilli</taxon>
        <taxon>Bacillales</taxon>
        <taxon>Paenibacillaceae</taxon>
        <taxon>Paenibacillus</taxon>
    </lineage>
</organism>
<dbReference type="Gene3D" id="1.10.10.60">
    <property type="entry name" value="Homeodomain-like"/>
    <property type="match status" value="2"/>
</dbReference>
<comment type="caution">
    <text evidence="6">The sequence shown here is derived from an EMBL/GenBank/DDBJ whole genome shotgun (WGS) entry which is preliminary data.</text>
</comment>
<dbReference type="SUPFAM" id="SSF51215">
    <property type="entry name" value="Regulatory protein AraC"/>
    <property type="match status" value="1"/>
</dbReference>
<keyword evidence="3" id="KW-0804">Transcription</keyword>
<evidence type="ECO:0000259" key="4">
    <source>
        <dbReference type="PROSITE" id="PS01124"/>
    </source>
</evidence>
<accession>A0A268F0T6</accession>
<feature type="domain" description="HTH araC/xylS-type" evidence="4">
    <location>
        <begin position="169"/>
        <end position="267"/>
    </location>
</feature>
<evidence type="ECO:0000256" key="1">
    <source>
        <dbReference type="ARBA" id="ARBA00023015"/>
    </source>
</evidence>
<dbReference type="Gene3D" id="2.60.120.10">
    <property type="entry name" value="Jelly Rolls"/>
    <property type="match status" value="1"/>
</dbReference>
<dbReference type="InterPro" id="IPR037923">
    <property type="entry name" value="HTH-like"/>
</dbReference>
<keyword evidence="8" id="KW-1185">Reference proteome</keyword>
<sequence length="271" mass="30917">MPTGALPARRLYDFELLYVCQGEAVTTMYGQRHPIEAGQLIFLPSGVYHQNEVVSRPDAKFLGIHFDFFDELNIQTEADMIVNEARLAPEKFASEGVLDHLPPLSSRTIYTPPVPCVQMMERVVDEFTLRPAGYELVCKGLMLDILIQLLRSRPARTLADSSPHDAKLYELIAQMEQAPAEDWSNKVIAERLMLSLDHAAKLFKQLTGMPPSEYVQSIRHREARRLLRESDLSIEMVGAHVGYADIHYFSRIFRRLEGITATEYRKLSRIL</sequence>
<gene>
    <name evidence="6" type="ORF">CHH67_05225</name>
    <name evidence="5" type="ORF">GNP94_06300</name>
</gene>
<evidence type="ECO:0000313" key="5">
    <source>
        <dbReference type="EMBL" id="MUG65618.1"/>
    </source>
</evidence>
<dbReference type="SUPFAM" id="SSF46689">
    <property type="entry name" value="Homeodomain-like"/>
    <property type="match status" value="2"/>
</dbReference>
<evidence type="ECO:0000313" key="8">
    <source>
        <dbReference type="Proteomes" id="UP000435177"/>
    </source>
</evidence>
<proteinExistence type="predicted"/>
<dbReference type="GO" id="GO:0003700">
    <property type="term" value="F:DNA-binding transcription factor activity"/>
    <property type="evidence" value="ECO:0007669"/>
    <property type="project" value="InterPro"/>
</dbReference>
<dbReference type="InterPro" id="IPR013096">
    <property type="entry name" value="Cupin_2"/>
</dbReference>
<dbReference type="Pfam" id="PF07883">
    <property type="entry name" value="Cupin_2"/>
    <property type="match status" value="1"/>
</dbReference>
<dbReference type="PANTHER" id="PTHR43280:SF2">
    <property type="entry name" value="HTH-TYPE TRANSCRIPTIONAL REGULATOR EXSA"/>
    <property type="match status" value="1"/>
</dbReference>
<dbReference type="EMBL" id="WOAA01000003">
    <property type="protein sequence ID" value="MUG65618.1"/>
    <property type="molecule type" value="Genomic_DNA"/>
</dbReference>
<dbReference type="InterPro" id="IPR018060">
    <property type="entry name" value="HTH_AraC"/>
</dbReference>
<reference evidence="5 8" key="2">
    <citation type="submission" date="2019-11" db="EMBL/GenBank/DDBJ databases">
        <title>Draft genome sequences of five Paenibacillus species of dairy origin.</title>
        <authorList>
            <person name="Olajide A.M."/>
            <person name="Chen S."/>
            <person name="Lapointe G."/>
        </authorList>
    </citation>
    <scope>NUCLEOTIDE SEQUENCE [LARGE SCALE GENOMIC DNA]</scope>
    <source>
        <strain evidence="5 8">3CS1</strain>
    </source>
</reference>
<dbReference type="Proteomes" id="UP000435177">
    <property type="component" value="Unassembled WGS sequence"/>
</dbReference>